<feature type="compositionally biased region" description="Acidic residues" evidence="1">
    <location>
        <begin position="38"/>
        <end position="48"/>
    </location>
</feature>
<organism evidence="2">
    <name type="scientific">Timema poppense</name>
    <name type="common">Walking stick</name>
    <dbReference type="NCBI Taxonomy" id="170557"/>
    <lineage>
        <taxon>Eukaryota</taxon>
        <taxon>Metazoa</taxon>
        <taxon>Ecdysozoa</taxon>
        <taxon>Arthropoda</taxon>
        <taxon>Hexapoda</taxon>
        <taxon>Insecta</taxon>
        <taxon>Pterygota</taxon>
        <taxon>Neoptera</taxon>
        <taxon>Polyneoptera</taxon>
        <taxon>Phasmatodea</taxon>
        <taxon>Timematodea</taxon>
        <taxon>Timematoidea</taxon>
        <taxon>Timematidae</taxon>
        <taxon>Timema</taxon>
    </lineage>
</organism>
<name>A0A7R9DBL8_TIMPO</name>
<dbReference type="AlphaFoldDB" id="A0A7R9DBL8"/>
<proteinExistence type="predicted"/>
<evidence type="ECO:0000313" key="2">
    <source>
        <dbReference type="EMBL" id="CAD7411627.1"/>
    </source>
</evidence>
<reference evidence="2" key="1">
    <citation type="submission" date="2020-11" db="EMBL/GenBank/DDBJ databases">
        <authorList>
            <person name="Tran Van P."/>
        </authorList>
    </citation>
    <scope>NUCLEOTIDE SEQUENCE</scope>
</reference>
<feature type="region of interest" description="Disordered" evidence="1">
    <location>
        <begin position="123"/>
        <end position="142"/>
    </location>
</feature>
<protein>
    <submittedName>
        <fullName evidence="2">Uncharacterized protein</fullName>
    </submittedName>
</protein>
<accession>A0A7R9DBL8</accession>
<gene>
    <name evidence="2" type="ORF">TPSB3V08_LOCUS7988</name>
</gene>
<feature type="compositionally biased region" description="Polar residues" evidence="1">
    <location>
        <begin position="124"/>
        <end position="137"/>
    </location>
</feature>
<dbReference type="EMBL" id="OD005457">
    <property type="protein sequence ID" value="CAD7411627.1"/>
    <property type="molecule type" value="Genomic_DNA"/>
</dbReference>
<evidence type="ECO:0000256" key="1">
    <source>
        <dbReference type="SAM" id="MobiDB-lite"/>
    </source>
</evidence>
<sequence length="314" mass="33606">MASKKGLSADEIASILEEQVGLPEAEIYITPTDNPLLSDEDSGDEEETNFDHLSGNQLKAVSEARITKVVSGEIVTEEPAATKQITDQRETFLVEKNDTANVIESSKADSSEENLNEARKNIDSIATTEENSNQSDVYATDKTDTKNQAADGKLLMLEESNVLDPGLKNKAPPLLHRSQAVPVIQVKEANLKLSMILTHTKTGTLISEESSEDEFQKDIMAPTRSSSYARKISKVTAAVSTPDVTHSASTVSQTLNQPVTSTLASNNNAGPNIPDLKSVASTPVSTSNTESSVSTTVNILSPVKKAGSMSVFLQ</sequence>
<feature type="region of interest" description="Disordered" evidence="1">
    <location>
        <begin position="32"/>
        <end position="51"/>
    </location>
</feature>